<dbReference type="OMA" id="ICVGLRR"/>
<dbReference type="PANTHER" id="PTHR30514:SF18">
    <property type="entry name" value="RPIR-FAMILY TRANSCRIPTIONAL REGULATOR"/>
    <property type="match status" value="1"/>
</dbReference>
<dbReference type="Gene3D" id="1.10.10.10">
    <property type="entry name" value="Winged helix-like DNA-binding domain superfamily/Winged helix DNA-binding domain"/>
    <property type="match status" value="1"/>
</dbReference>
<dbReference type="SUPFAM" id="SSF46689">
    <property type="entry name" value="Homeodomain-like"/>
    <property type="match status" value="1"/>
</dbReference>
<dbReference type="Proteomes" id="UP000565723">
    <property type="component" value="Unassembled WGS sequence"/>
</dbReference>
<dbReference type="InterPro" id="IPR035472">
    <property type="entry name" value="RpiR-like_SIS"/>
</dbReference>
<evidence type="ECO:0000256" key="2">
    <source>
        <dbReference type="ARBA" id="ARBA00023125"/>
    </source>
</evidence>
<evidence type="ECO:0000313" key="5">
    <source>
        <dbReference type="EMBL" id="NVK99138.1"/>
    </source>
</evidence>
<feature type="domain" description="HTH rpiR-type" evidence="4">
    <location>
        <begin position="1"/>
        <end position="77"/>
    </location>
</feature>
<dbReference type="EMBL" id="JABXIY010000057">
    <property type="protein sequence ID" value="NVK99138.1"/>
    <property type="molecule type" value="Genomic_DNA"/>
</dbReference>
<evidence type="ECO:0000256" key="1">
    <source>
        <dbReference type="ARBA" id="ARBA00023015"/>
    </source>
</evidence>
<dbReference type="Pfam" id="PF01418">
    <property type="entry name" value="HTH_6"/>
    <property type="match status" value="1"/>
</dbReference>
<dbReference type="PANTHER" id="PTHR30514">
    <property type="entry name" value="GLUCOKINASE"/>
    <property type="match status" value="1"/>
</dbReference>
<name>A0A850LM90_9RHOB</name>
<comment type="caution">
    <text evidence="5">The sequence shown here is derived from an EMBL/GenBank/DDBJ whole genome shotgun (WGS) entry which is preliminary data.</text>
</comment>
<dbReference type="GO" id="GO:1901135">
    <property type="term" value="P:carbohydrate derivative metabolic process"/>
    <property type="evidence" value="ECO:0007669"/>
    <property type="project" value="InterPro"/>
</dbReference>
<dbReference type="InterPro" id="IPR001347">
    <property type="entry name" value="SIS_dom"/>
</dbReference>
<organism evidence="5 6">
    <name type="scientific">Ruegeria pomeroyi</name>
    <dbReference type="NCBI Taxonomy" id="89184"/>
    <lineage>
        <taxon>Bacteria</taxon>
        <taxon>Pseudomonadati</taxon>
        <taxon>Pseudomonadota</taxon>
        <taxon>Alphaproteobacteria</taxon>
        <taxon>Rhodobacterales</taxon>
        <taxon>Roseobacteraceae</taxon>
        <taxon>Ruegeria</taxon>
    </lineage>
</organism>
<dbReference type="GO" id="GO:0003700">
    <property type="term" value="F:DNA-binding transcription factor activity"/>
    <property type="evidence" value="ECO:0007669"/>
    <property type="project" value="InterPro"/>
</dbReference>
<dbReference type="PROSITE" id="PS51071">
    <property type="entry name" value="HTH_RPIR"/>
    <property type="match status" value="1"/>
</dbReference>
<dbReference type="Pfam" id="PF01380">
    <property type="entry name" value="SIS"/>
    <property type="match status" value="1"/>
</dbReference>
<keyword evidence="2" id="KW-0238">DNA-binding</keyword>
<keyword evidence="3" id="KW-0804">Transcription</keyword>
<evidence type="ECO:0000313" key="6">
    <source>
        <dbReference type="Proteomes" id="UP000565723"/>
    </source>
</evidence>
<protein>
    <submittedName>
        <fullName evidence="5">MurR/RpiR family transcriptional regulator</fullName>
    </submittedName>
</protein>
<sequence>MTIRHAIEAHADSLTQSERKLAAALLSDYPYAGLISIQELAERAEVSAPSITRFVAKIGLSGYQEMQRRLISELKEGDRSPVELHDGGTRIEGGYLDEFVARAAAQLQSARDAITEGQFSRICALLGDPKRAVYALGGRISDTIAQHLSFHLRQARQGVFHLPRDPETWPEYLLRMRPGDVFFMVDFRRYQTNLARLAEQAARDRKAHVVLMTDKWLSPATRHASEVLAVPIETGTIWDSYSAALAVTEALATRVGEDNWDQTRARIEAWDAARGHARES</sequence>
<dbReference type="Gene3D" id="3.40.50.10490">
    <property type="entry name" value="Glucose-6-phosphate isomerase like protein, domain 1"/>
    <property type="match status" value="1"/>
</dbReference>
<gene>
    <name evidence="5" type="ORF">HW564_19620</name>
</gene>
<proteinExistence type="predicted"/>
<dbReference type="InterPro" id="IPR036388">
    <property type="entry name" value="WH-like_DNA-bd_sf"/>
</dbReference>
<dbReference type="GO" id="GO:0003677">
    <property type="term" value="F:DNA binding"/>
    <property type="evidence" value="ECO:0007669"/>
    <property type="project" value="UniProtKB-KW"/>
</dbReference>
<evidence type="ECO:0000256" key="3">
    <source>
        <dbReference type="ARBA" id="ARBA00023163"/>
    </source>
</evidence>
<dbReference type="SUPFAM" id="SSF53697">
    <property type="entry name" value="SIS domain"/>
    <property type="match status" value="1"/>
</dbReference>
<dbReference type="InterPro" id="IPR047640">
    <property type="entry name" value="RpiR-like"/>
</dbReference>
<dbReference type="InterPro" id="IPR046348">
    <property type="entry name" value="SIS_dom_sf"/>
</dbReference>
<accession>A0A850LM90</accession>
<dbReference type="AlphaFoldDB" id="A0A850LM90"/>
<dbReference type="GO" id="GO:0097367">
    <property type="term" value="F:carbohydrate derivative binding"/>
    <property type="evidence" value="ECO:0007669"/>
    <property type="project" value="InterPro"/>
</dbReference>
<evidence type="ECO:0000259" key="4">
    <source>
        <dbReference type="PROSITE" id="PS51071"/>
    </source>
</evidence>
<dbReference type="CDD" id="cd05013">
    <property type="entry name" value="SIS_RpiR"/>
    <property type="match status" value="1"/>
</dbReference>
<dbReference type="InterPro" id="IPR009057">
    <property type="entry name" value="Homeodomain-like_sf"/>
</dbReference>
<keyword evidence="1" id="KW-0805">Transcription regulation</keyword>
<reference evidence="5 6" key="1">
    <citation type="journal article" date="2020" name="Proc. Natl. Acad. Sci. U.S.A.">
        <title>Ecological drivers of bacterial community assembly in synthetic phycospheres.</title>
        <authorList>
            <person name="Fu H."/>
            <person name="Uchimiya M."/>
            <person name="Gore J."/>
            <person name="Moran M.A."/>
        </authorList>
    </citation>
    <scope>NUCLEOTIDE SEQUENCE [LARGE SCALE GENOMIC DNA]</scope>
    <source>
        <strain evidence="5">HF-Din03</strain>
    </source>
</reference>
<dbReference type="RefSeq" id="WP_011047559.1">
    <property type="nucleotide sequence ID" value="NZ_CP076685.1"/>
</dbReference>
<dbReference type="InterPro" id="IPR000281">
    <property type="entry name" value="HTH_RpiR"/>
</dbReference>